<evidence type="ECO:0000313" key="3">
    <source>
        <dbReference type="EMBL" id="CAG2202108.1"/>
    </source>
</evidence>
<protein>
    <submittedName>
        <fullName evidence="3">SCTR</fullName>
    </submittedName>
</protein>
<feature type="chain" id="PRO_5035912534" evidence="2">
    <location>
        <begin position="20"/>
        <end position="175"/>
    </location>
</feature>
<sequence>MKIAITIILCSCVVALTSAAGYGYGGGNYGGNSGYGGYGGYSSYGKGYGGYSGYGKGYGQGYGGSAVYQAYPYPLPEFPVPVSGSIGDGRGGLGGFDGGGGGGIFGFGGGGGGGGFGGGGGGVGLGGGGGLGCYDCYVNNLIWWIIGAAALFTLLFTPITEVTLDQNNQNGNNGQ</sequence>
<evidence type="ECO:0000313" key="4">
    <source>
        <dbReference type="Proteomes" id="UP000683360"/>
    </source>
</evidence>
<name>A0A8S3RAD8_MYTED</name>
<keyword evidence="1" id="KW-0472">Membrane</keyword>
<dbReference type="Proteomes" id="UP000683360">
    <property type="component" value="Unassembled WGS sequence"/>
</dbReference>
<feature type="signal peptide" evidence="2">
    <location>
        <begin position="1"/>
        <end position="19"/>
    </location>
</feature>
<evidence type="ECO:0000256" key="1">
    <source>
        <dbReference type="SAM" id="Phobius"/>
    </source>
</evidence>
<dbReference type="EMBL" id="CAJPWZ010000876">
    <property type="protein sequence ID" value="CAG2202108.1"/>
    <property type="molecule type" value="Genomic_DNA"/>
</dbReference>
<reference evidence="3" key="1">
    <citation type="submission" date="2021-03" db="EMBL/GenBank/DDBJ databases">
        <authorList>
            <person name="Bekaert M."/>
        </authorList>
    </citation>
    <scope>NUCLEOTIDE SEQUENCE</scope>
</reference>
<keyword evidence="2" id="KW-0732">Signal</keyword>
<organism evidence="3 4">
    <name type="scientific">Mytilus edulis</name>
    <name type="common">Blue mussel</name>
    <dbReference type="NCBI Taxonomy" id="6550"/>
    <lineage>
        <taxon>Eukaryota</taxon>
        <taxon>Metazoa</taxon>
        <taxon>Spiralia</taxon>
        <taxon>Lophotrochozoa</taxon>
        <taxon>Mollusca</taxon>
        <taxon>Bivalvia</taxon>
        <taxon>Autobranchia</taxon>
        <taxon>Pteriomorphia</taxon>
        <taxon>Mytilida</taxon>
        <taxon>Mytiloidea</taxon>
        <taxon>Mytilidae</taxon>
        <taxon>Mytilinae</taxon>
        <taxon>Mytilus</taxon>
    </lineage>
</organism>
<gene>
    <name evidence="3" type="ORF">MEDL_16648</name>
</gene>
<keyword evidence="1" id="KW-1133">Transmembrane helix</keyword>
<feature type="transmembrane region" description="Helical" evidence="1">
    <location>
        <begin position="141"/>
        <end position="159"/>
    </location>
</feature>
<proteinExistence type="predicted"/>
<dbReference type="AlphaFoldDB" id="A0A8S3RAD8"/>
<evidence type="ECO:0000256" key="2">
    <source>
        <dbReference type="SAM" id="SignalP"/>
    </source>
</evidence>
<accession>A0A8S3RAD8</accession>
<keyword evidence="1" id="KW-0812">Transmembrane</keyword>
<keyword evidence="4" id="KW-1185">Reference proteome</keyword>
<comment type="caution">
    <text evidence="3">The sequence shown here is derived from an EMBL/GenBank/DDBJ whole genome shotgun (WGS) entry which is preliminary data.</text>
</comment>